<gene>
    <name evidence="2" type="ORF">GCK72_000366</name>
</gene>
<dbReference type="EMBL" id="WUAV01000001">
    <property type="protein sequence ID" value="KAF1768554.1"/>
    <property type="molecule type" value="Genomic_DNA"/>
</dbReference>
<evidence type="ECO:0000256" key="1">
    <source>
        <dbReference type="SAM" id="MobiDB-lite"/>
    </source>
</evidence>
<protein>
    <submittedName>
        <fullName evidence="2">Uncharacterized protein</fullName>
    </submittedName>
</protein>
<feature type="compositionally biased region" description="Low complexity" evidence="1">
    <location>
        <begin position="154"/>
        <end position="175"/>
    </location>
</feature>
<evidence type="ECO:0000313" key="2">
    <source>
        <dbReference type="EMBL" id="KAF1768554.1"/>
    </source>
</evidence>
<accession>A0A6A5HPM6</accession>
<dbReference type="Proteomes" id="UP000483820">
    <property type="component" value="Chromosome I"/>
</dbReference>
<proteinExistence type="predicted"/>
<dbReference type="CTD" id="9801009"/>
<comment type="caution">
    <text evidence="2">The sequence shown here is derived from an EMBL/GenBank/DDBJ whole genome shotgun (WGS) entry which is preliminary data.</text>
</comment>
<feature type="region of interest" description="Disordered" evidence="1">
    <location>
        <begin position="30"/>
        <end position="81"/>
    </location>
</feature>
<organism evidence="2">
    <name type="scientific">Caenorhabditis remanei</name>
    <name type="common">Caenorhabditis vulgaris</name>
    <dbReference type="NCBI Taxonomy" id="31234"/>
    <lineage>
        <taxon>Eukaryota</taxon>
        <taxon>Metazoa</taxon>
        <taxon>Ecdysozoa</taxon>
        <taxon>Nematoda</taxon>
        <taxon>Chromadorea</taxon>
        <taxon>Rhabditida</taxon>
        <taxon>Rhabditina</taxon>
        <taxon>Rhabditomorpha</taxon>
        <taxon>Rhabditoidea</taxon>
        <taxon>Rhabditidae</taxon>
        <taxon>Peloderinae</taxon>
        <taxon>Caenorhabditis</taxon>
    </lineage>
</organism>
<dbReference type="AlphaFoldDB" id="A0A6A5HPM6"/>
<reference evidence="2" key="1">
    <citation type="submission" date="2019-12" db="EMBL/GenBank/DDBJ databases">
        <title>Chromosome-level assembly of the Caenorhabditis remanei genome.</title>
        <authorList>
            <person name="Teterina A.A."/>
            <person name="Willis J.H."/>
            <person name="Phillips P.C."/>
        </authorList>
    </citation>
    <scope>NUCLEOTIDE SEQUENCE [LARGE SCALE GENOMIC DNA]</scope>
    <source>
        <strain evidence="2">PX506</strain>
        <tissue evidence="2">Whole organism</tissue>
    </source>
</reference>
<dbReference type="GeneID" id="9801009"/>
<feature type="region of interest" description="Disordered" evidence="1">
    <location>
        <begin position="140"/>
        <end position="175"/>
    </location>
</feature>
<sequence length="175" mass="19709">MSTPVRPKPYSLRTERAVCRNSVIRCPAVGERRKPMTSPLRYSPMTRRGGPKDVTNAPSGKRTRPFHSSGFSPSAPDSAHLPIPRLQFENEDFMDLYSDDNQGVRPDSVSLLSQNLARSVITEQPPPVVVVSPRHHATLRPRHHMRTPEYRFLTRSSKTSSSSKSRSQQSLTPKH</sequence>
<dbReference type="RefSeq" id="XP_003092864.2">
    <property type="nucleotide sequence ID" value="XM_003092816.2"/>
</dbReference>
<name>A0A6A5HPM6_CAERE</name>
<dbReference type="KEGG" id="crq:GCK72_000366"/>